<name>A0A9W9IHQ5_9EURO</name>
<feature type="region of interest" description="Disordered" evidence="1">
    <location>
        <begin position="64"/>
        <end position="107"/>
    </location>
</feature>
<reference evidence="2" key="2">
    <citation type="journal article" date="2023" name="IMA Fungus">
        <title>Comparative genomic study of the Penicillium genus elucidates a diverse pangenome and 15 lateral gene transfer events.</title>
        <authorList>
            <person name="Petersen C."/>
            <person name="Sorensen T."/>
            <person name="Nielsen M.R."/>
            <person name="Sondergaard T.E."/>
            <person name="Sorensen J.L."/>
            <person name="Fitzpatrick D.A."/>
            <person name="Frisvad J.C."/>
            <person name="Nielsen K.L."/>
        </authorList>
    </citation>
    <scope>NUCLEOTIDE SEQUENCE</scope>
    <source>
        <strain evidence="2">IBT 26290</strain>
    </source>
</reference>
<dbReference type="Proteomes" id="UP001149163">
    <property type="component" value="Unassembled WGS sequence"/>
</dbReference>
<accession>A0A9W9IHQ5</accession>
<dbReference type="EMBL" id="JAPQKN010000001">
    <property type="protein sequence ID" value="KAJ5176647.1"/>
    <property type="molecule type" value="Genomic_DNA"/>
</dbReference>
<sequence length="107" mass="12309">MTATLSMSARERARPRRALDFNFRTTRQEVCWLLDGTFNSAPDTPSPVYPDRLIRPLPRRTLRSRLSIDAADTIHYPPTPRHPRSSTVSETPKRWPRTGKLMPGKKP</sequence>
<organism evidence="2 3">
    <name type="scientific">Penicillium canariense</name>
    <dbReference type="NCBI Taxonomy" id="189055"/>
    <lineage>
        <taxon>Eukaryota</taxon>
        <taxon>Fungi</taxon>
        <taxon>Dikarya</taxon>
        <taxon>Ascomycota</taxon>
        <taxon>Pezizomycotina</taxon>
        <taxon>Eurotiomycetes</taxon>
        <taxon>Eurotiomycetidae</taxon>
        <taxon>Eurotiales</taxon>
        <taxon>Aspergillaceae</taxon>
        <taxon>Penicillium</taxon>
    </lineage>
</organism>
<dbReference type="RefSeq" id="XP_056548255.1">
    <property type="nucleotide sequence ID" value="XM_056684649.1"/>
</dbReference>
<evidence type="ECO:0000256" key="1">
    <source>
        <dbReference type="SAM" id="MobiDB-lite"/>
    </source>
</evidence>
<comment type="caution">
    <text evidence="2">The sequence shown here is derived from an EMBL/GenBank/DDBJ whole genome shotgun (WGS) entry which is preliminary data.</text>
</comment>
<evidence type="ECO:0000313" key="3">
    <source>
        <dbReference type="Proteomes" id="UP001149163"/>
    </source>
</evidence>
<dbReference type="OrthoDB" id="4174342at2759"/>
<keyword evidence="3" id="KW-1185">Reference proteome</keyword>
<reference evidence="2" key="1">
    <citation type="submission" date="2022-11" db="EMBL/GenBank/DDBJ databases">
        <authorList>
            <person name="Petersen C."/>
        </authorList>
    </citation>
    <scope>NUCLEOTIDE SEQUENCE</scope>
    <source>
        <strain evidence="2">IBT 26290</strain>
    </source>
</reference>
<evidence type="ECO:0000313" key="2">
    <source>
        <dbReference type="EMBL" id="KAJ5176647.1"/>
    </source>
</evidence>
<dbReference type="GeneID" id="81423825"/>
<protein>
    <submittedName>
        <fullName evidence="2">Uncharacterized protein</fullName>
    </submittedName>
</protein>
<dbReference type="AlphaFoldDB" id="A0A9W9IHQ5"/>
<gene>
    <name evidence="2" type="ORF">N7482_002524</name>
</gene>
<proteinExistence type="predicted"/>